<gene>
    <name evidence="2" type="ORF">LV75_000555</name>
</gene>
<evidence type="ECO:0000256" key="1">
    <source>
        <dbReference type="SAM" id="Phobius"/>
    </source>
</evidence>
<sequence length="589" mass="63662">MAPLAQPSTLAEVLLVCAAVVFAELRRRESLRVPLTRSPLWYSADVLLAIALPLVAGPLGSLPVAVVAVVGLLLGVAGMATTGLVCALVFTFGSNPLATWLVAPLLLGVALRNLRLPPDLWVFGPEPRTDPIFPAAPDIFWGVAARAVCVLPLLGVLLIPGPAPWLRVAGAAAVGLVLYSADRGRRPLLMPHRRTARMGTVGLLAALAVVAAGPLGEWTARWWAETPSFTAWEVSRYMFYACGAELIAGPAFHGTRLGVVRIRVLQAVFGALPLVTIVSVTPFLLVGVFHPSHEPLVAATAGLGIGLLWVFAAHLPARKNRLAADVITLLGANPRVRGNLLQAWTTDTFQRQRGWIRRPWDYSLVHACTELAVRCSRAARLTTGVEVQLPWAKHVRLTHHDTTRLLALAEEVLDWIGTRFPPVDDQKTLLGHRQLTARAHLAAKTAEVAQNLDDPQTAYTATRQRVDLLLEAGARTHAALALVEGANYAVWLDDQDTATELLMAAGELDLPPAVRRLLLINWAHVDNEAGLPGARERWAAALALRERSATALKAAIEADPVPFEEQERPSEVHKAVAQLELHLERTFTS</sequence>
<protein>
    <submittedName>
        <fullName evidence="2">Uncharacterized protein</fullName>
    </submittedName>
</protein>
<reference evidence="2 3" key="1">
    <citation type="submission" date="2022-06" db="EMBL/GenBank/DDBJ databases">
        <title>Genomic Encyclopedia of Archaeal and Bacterial Type Strains, Phase II (KMG-II): from individual species to whole genera.</title>
        <authorList>
            <person name="Goeker M."/>
        </authorList>
    </citation>
    <scope>NUCLEOTIDE SEQUENCE [LARGE SCALE GENOMIC DNA]</scope>
    <source>
        <strain evidence="2 3">DSM 44255</strain>
    </source>
</reference>
<comment type="caution">
    <text evidence="2">The sequence shown here is derived from an EMBL/GenBank/DDBJ whole genome shotgun (WGS) entry which is preliminary data.</text>
</comment>
<feature type="transmembrane region" description="Helical" evidence="1">
    <location>
        <begin position="165"/>
        <end position="181"/>
    </location>
</feature>
<feature type="transmembrane region" description="Helical" evidence="1">
    <location>
        <begin position="64"/>
        <end position="91"/>
    </location>
</feature>
<keyword evidence="3" id="KW-1185">Reference proteome</keyword>
<feature type="transmembrane region" description="Helical" evidence="1">
    <location>
        <begin position="267"/>
        <end position="290"/>
    </location>
</feature>
<feature type="transmembrane region" description="Helical" evidence="1">
    <location>
        <begin position="39"/>
        <end position="57"/>
    </location>
</feature>
<feature type="transmembrane region" description="Helical" evidence="1">
    <location>
        <begin position="296"/>
        <end position="315"/>
    </location>
</feature>
<accession>A0ABT1I672</accession>
<dbReference type="Proteomes" id="UP001205185">
    <property type="component" value="Unassembled WGS sequence"/>
</dbReference>
<keyword evidence="1" id="KW-0472">Membrane</keyword>
<name>A0ABT1I672_9PSEU</name>
<dbReference type="RefSeq" id="WP_253885020.1">
    <property type="nucleotide sequence ID" value="NZ_BAAAVB010000006.1"/>
</dbReference>
<keyword evidence="1" id="KW-0812">Transmembrane</keyword>
<feature type="transmembrane region" description="Helical" evidence="1">
    <location>
        <begin position="201"/>
        <end position="217"/>
    </location>
</feature>
<evidence type="ECO:0000313" key="2">
    <source>
        <dbReference type="EMBL" id="MCP2268069.1"/>
    </source>
</evidence>
<keyword evidence="1" id="KW-1133">Transmembrane helix</keyword>
<feature type="transmembrane region" description="Helical" evidence="1">
    <location>
        <begin position="237"/>
        <end position="255"/>
    </location>
</feature>
<proteinExistence type="predicted"/>
<dbReference type="EMBL" id="JAMTCO010000002">
    <property type="protein sequence ID" value="MCP2268069.1"/>
    <property type="molecule type" value="Genomic_DNA"/>
</dbReference>
<organism evidence="2 3">
    <name type="scientific">Actinokineospora diospyrosa</name>
    <dbReference type="NCBI Taxonomy" id="103728"/>
    <lineage>
        <taxon>Bacteria</taxon>
        <taxon>Bacillati</taxon>
        <taxon>Actinomycetota</taxon>
        <taxon>Actinomycetes</taxon>
        <taxon>Pseudonocardiales</taxon>
        <taxon>Pseudonocardiaceae</taxon>
        <taxon>Actinokineospora</taxon>
    </lineage>
</organism>
<evidence type="ECO:0000313" key="3">
    <source>
        <dbReference type="Proteomes" id="UP001205185"/>
    </source>
</evidence>